<gene>
    <name evidence="1" type="ORF">MAR_037152</name>
</gene>
<sequence length="225" mass="25947">MIVLQPARNNGGLAYNIKFDRTVLKYTKNSQVVTTIMFYLTDKTSNAVVDARSVSLPSITALMYWFVDANRVVHYGNGDRYQVYVFETSEDIHEATLYEYDINGYILTVDKDNLTRIIKDAWTTEDSSYKVTIYTTRIGYKENGDVVTSIKYLVEYNGVVRDARYYYGNVFRLALYINARLNTANGLSKDYTFMTGARLYFDEEVGFLFKTPTDILKYLTTQATM</sequence>
<organism evidence="1 2">
    <name type="scientific">Mya arenaria</name>
    <name type="common">Soft-shell clam</name>
    <dbReference type="NCBI Taxonomy" id="6604"/>
    <lineage>
        <taxon>Eukaryota</taxon>
        <taxon>Metazoa</taxon>
        <taxon>Spiralia</taxon>
        <taxon>Lophotrochozoa</taxon>
        <taxon>Mollusca</taxon>
        <taxon>Bivalvia</taxon>
        <taxon>Autobranchia</taxon>
        <taxon>Heteroconchia</taxon>
        <taxon>Euheterodonta</taxon>
        <taxon>Imparidentia</taxon>
        <taxon>Neoheterodontei</taxon>
        <taxon>Myida</taxon>
        <taxon>Myoidea</taxon>
        <taxon>Myidae</taxon>
        <taxon>Mya</taxon>
    </lineage>
</organism>
<keyword evidence="2" id="KW-1185">Reference proteome</keyword>
<proteinExistence type="predicted"/>
<protein>
    <submittedName>
        <fullName evidence="1">Uncharacterized protein</fullName>
    </submittedName>
</protein>
<dbReference type="Proteomes" id="UP001164746">
    <property type="component" value="Chromosome 13"/>
</dbReference>
<dbReference type="EMBL" id="CP111024">
    <property type="protein sequence ID" value="WAR23483.1"/>
    <property type="molecule type" value="Genomic_DNA"/>
</dbReference>
<reference evidence="1" key="1">
    <citation type="submission" date="2022-11" db="EMBL/GenBank/DDBJ databases">
        <title>Centuries of genome instability and evolution in soft-shell clam transmissible cancer (bioRxiv).</title>
        <authorList>
            <person name="Hart S.F.M."/>
            <person name="Yonemitsu M.A."/>
            <person name="Giersch R.M."/>
            <person name="Beal B.F."/>
            <person name="Arriagada G."/>
            <person name="Davis B.W."/>
            <person name="Ostrander E.A."/>
            <person name="Goff S.P."/>
            <person name="Metzger M.J."/>
        </authorList>
    </citation>
    <scope>NUCLEOTIDE SEQUENCE</scope>
    <source>
        <strain evidence="1">MELC-2E11</strain>
        <tissue evidence="1">Siphon/mantle</tissue>
    </source>
</reference>
<name>A0ABY7FRT1_MYAAR</name>
<evidence type="ECO:0000313" key="2">
    <source>
        <dbReference type="Proteomes" id="UP001164746"/>
    </source>
</evidence>
<evidence type="ECO:0000313" key="1">
    <source>
        <dbReference type="EMBL" id="WAR23483.1"/>
    </source>
</evidence>
<accession>A0ABY7FRT1</accession>